<keyword evidence="3" id="KW-1185">Reference proteome</keyword>
<evidence type="ECO:0000259" key="1">
    <source>
        <dbReference type="Pfam" id="PF04149"/>
    </source>
</evidence>
<dbReference type="AlphaFoldDB" id="A0A7W7QZS7"/>
<dbReference type="Proteomes" id="UP000540506">
    <property type="component" value="Unassembled WGS sequence"/>
</dbReference>
<feature type="domain" description="DUF397" evidence="1">
    <location>
        <begin position="134"/>
        <end position="187"/>
    </location>
</feature>
<comment type="caution">
    <text evidence="2">The sequence shown here is derived from an EMBL/GenBank/DDBJ whole genome shotgun (WGS) entry which is preliminary data.</text>
</comment>
<dbReference type="InterPro" id="IPR007278">
    <property type="entry name" value="DUF397"/>
</dbReference>
<protein>
    <recommendedName>
        <fullName evidence="1">DUF397 domain-containing protein</fullName>
    </recommendedName>
</protein>
<gene>
    <name evidence="2" type="ORF">FHR34_001527</name>
</gene>
<accession>A0A7W7QZS7</accession>
<name>A0A7W7QZS7_KITKI</name>
<dbReference type="Pfam" id="PF04149">
    <property type="entry name" value="DUF397"/>
    <property type="match status" value="1"/>
</dbReference>
<dbReference type="EMBL" id="JACHJV010000001">
    <property type="protein sequence ID" value="MBB4922534.1"/>
    <property type="molecule type" value="Genomic_DNA"/>
</dbReference>
<evidence type="ECO:0000313" key="3">
    <source>
        <dbReference type="Proteomes" id="UP000540506"/>
    </source>
</evidence>
<organism evidence="2 3">
    <name type="scientific">Kitasatospora kifunensis</name>
    <name type="common">Streptomyces kifunensis</name>
    <dbReference type="NCBI Taxonomy" id="58351"/>
    <lineage>
        <taxon>Bacteria</taxon>
        <taxon>Bacillati</taxon>
        <taxon>Actinomycetota</taxon>
        <taxon>Actinomycetes</taxon>
        <taxon>Kitasatosporales</taxon>
        <taxon>Streptomycetaceae</taxon>
        <taxon>Kitasatospora</taxon>
    </lineage>
</organism>
<proteinExistence type="predicted"/>
<sequence length="195" mass="20796">MTPCPEPGAVVVEIEGITPPARFVRLADALAALWESMRVLPLGDQQADWFGYYLTRPDAVLRVSEKLSRDSDLALSFALPDGPHVMRVRQADQEGSLAEMRVRPLVSAEPPAASGGARSSERLQLMHTSDLHAAAWRKSSYSGSVNDCVEVADGFVGLLPVRDSKDAVGPALVFAADAWRAFVAGVRSGELPAGG</sequence>
<dbReference type="RefSeq" id="WP_312897156.1">
    <property type="nucleotide sequence ID" value="NZ_JACHJV010000001.1"/>
</dbReference>
<evidence type="ECO:0000313" key="2">
    <source>
        <dbReference type="EMBL" id="MBB4922534.1"/>
    </source>
</evidence>
<reference evidence="2 3" key="1">
    <citation type="submission" date="2020-08" db="EMBL/GenBank/DDBJ databases">
        <title>Sequencing the genomes of 1000 actinobacteria strains.</title>
        <authorList>
            <person name="Klenk H.-P."/>
        </authorList>
    </citation>
    <scope>NUCLEOTIDE SEQUENCE [LARGE SCALE GENOMIC DNA]</scope>
    <source>
        <strain evidence="2 3">DSM 41654</strain>
    </source>
</reference>